<keyword evidence="5" id="KW-1185">Reference proteome</keyword>
<dbReference type="Proteomes" id="UP001055307">
    <property type="component" value="Unassembled WGS sequence"/>
</dbReference>
<geneLocation type="plasmid" evidence="3">
    <name>1</name>
</geneLocation>
<gene>
    <name evidence="3" type="ORF">MBLL_00702</name>
    <name evidence="2" type="ORF">MBUL_00755</name>
    <name evidence="4" type="ORF">OICFNHDK_0475</name>
</gene>
<evidence type="ECO:0000256" key="1">
    <source>
        <dbReference type="SAM" id="Phobius"/>
    </source>
</evidence>
<feature type="transmembrane region" description="Helical" evidence="1">
    <location>
        <begin position="43"/>
        <end position="61"/>
    </location>
</feature>
<protein>
    <submittedName>
        <fullName evidence="3">Uncharacterized protein</fullName>
    </submittedName>
</protein>
<keyword evidence="3" id="KW-0614">Plasmid</keyword>
<reference evidence="4" key="3">
    <citation type="submission" date="2021-08" db="EMBL/GenBank/DDBJ databases">
        <authorList>
            <person name="Tani A."/>
            <person name="Ola A."/>
            <person name="Ogura Y."/>
            <person name="Katsura K."/>
            <person name="Hayashi T."/>
        </authorList>
    </citation>
    <scope>NUCLEOTIDE SEQUENCE</scope>
    <source>
        <strain evidence="4">DSM 21893</strain>
    </source>
</reference>
<evidence type="ECO:0000313" key="2">
    <source>
        <dbReference type="EMBL" id="CAA2100604.1"/>
    </source>
</evidence>
<sequence>MNVLIAMLALKILTLAGSTATTIGLVGLFAFRDTLGPHLVPLWVGGFLAIALGEGGTWLIARRNAAKTAED</sequence>
<keyword evidence="1" id="KW-0812">Transmembrane</keyword>
<feature type="transmembrane region" description="Helical" evidence="1">
    <location>
        <begin position="12"/>
        <end position="31"/>
    </location>
</feature>
<keyword evidence="1" id="KW-0472">Membrane</keyword>
<evidence type="ECO:0000313" key="3">
    <source>
        <dbReference type="EMBL" id="CAA2137529.1"/>
    </source>
</evidence>
<dbReference type="EMBL" id="BPQF01000003">
    <property type="protein sequence ID" value="GJD38035.1"/>
    <property type="molecule type" value="Genomic_DNA"/>
</dbReference>
<evidence type="ECO:0000313" key="5">
    <source>
        <dbReference type="Proteomes" id="UP001055307"/>
    </source>
</evidence>
<proteinExistence type="predicted"/>
<reference evidence="4" key="1">
    <citation type="journal article" date="2016" name="Front. Microbiol.">
        <title>Genome Sequence of the Piezophilic, Mesophilic Sulfate-Reducing Bacterium Desulfovibrio indicus J2T.</title>
        <authorList>
            <person name="Cao J."/>
            <person name="Maignien L."/>
            <person name="Shao Z."/>
            <person name="Alain K."/>
            <person name="Jebbar M."/>
        </authorList>
    </citation>
    <scope>NUCLEOTIDE SEQUENCE</scope>
    <source>
        <strain evidence="4">DSM 21893</strain>
    </source>
</reference>
<dbReference type="RefSeq" id="WP_018041722.1">
    <property type="nucleotide sequence ID" value="NZ_BPQF01000003.1"/>
</dbReference>
<accession>A0A679JXH2</accession>
<dbReference type="AlphaFoldDB" id="A0A679JXH2"/>
<reference evidence="3" key="2">
    <citation type="submission" date="2019-12" db="EMBL/GenBank/DDBJ databases">
        <authorList>
            <person name="Cremers G."/>
        </authorList>
    </citation>
    <scope>NUCLEOTIDE SEQUENCE</scope>
    <source>
        <strain evidence="2">Mbul1</strain>
        <strain evidence="3">Mbul2</strain>
        <plasmid evidence="3">1</plasmid>
    </source>
</reference>
<name>A0A679JXH2_9HYPH</name>
<evidence type="ECO:0000313" key="4">
    <source>
        <dbReference type="EMBL" id="GJD38035.1"/>
    </source>
</evidence>
<organism evidence="3">
    <name type="scientific">Methylobacterium bullatum</name>
    <dbReference type="NCBI Taxonomy" id="570505"/>
    <lineage>
        <taxon>Bacteria</taxon>
        <taxon>Pseudomonadati</taxon>
        <taxon>Pseudomonadota</taxon>
        <taxon>Alphaproteobacteria</taxon>
        <taxon>Hyphomicrobiales</taxon>
        <taxon>Methylobacteriaceae</taxon>
        <taxon>Methylobacterium</taxon>
    </lineage>
</organism>
<keyword evidence="1" id="KW-1133">Transmembrane helix</keyword>
<dbReference type="EMBL" id="LR743510">
    <property type="protein sequence ID" value="CAA2137529.1"/>
    <property type="molecule type" value="Genomic_DNA"/>
</dbReference>
<dbReference type="EMBL" id="LR743504">
    <property type="protein sequence ID" value="CAA2100604.1"/>
    <property type="molecule type" value="Genomic_DNA"/>
</dbReference>